<keyword evidence="2" id="KW-1185">Reference proteome</keyword>
<dbReference type="EMBL" id="PDUG01000001">
    <property type="protein sequence ID" value="PIC55374.1"/>
    <property type="molecule type" value="Genomic_DNA"/>
</dbReference>
<dbReference type="PANTHER" id="PTHR21503">
    <property type="entry name" value="F-BOX-CONTAINING HYPOTHETICAL PROTEIN C.ELEGANS"/>
    <property type="match status" value="1"/>
</dbReference>
<dbReference type="PANTHER" id="PTHR21503:SF8">
    <property type="entry name" value="F-BOX ASSOCIATED DOMAIN-CONTAINING PROTEIN-RELATED"/>
    <property type="match status" value="1"/>
</dbReference>
<organism evidence="1 2">
    <name type="scientific">Caenorhabditis nigoni</name>
    <dbReference type="NCBI Taxonomy" id="1611254"/>
    <lineage>
        <taxon>Eukaryota</taxon>
        <taxon>Metazoa</taxon>
        <taxon>Ecdysozoa</taxon>
        <taxon>Nematoda</taxon>
        <taxon>Chromadorea</taxon>
        <taxon>Rhabditida</taxon>
        <taxon>Rhabditina</taxon>
        <taxon>Rhabditomorpha</taxon>
        <taxon>Rhabditoidea</taxon>
        <taxon>Rhabditidae</taxon>
        <taxon>Peloderinae</taxon>
        <taxon>Caenorhabditis</taxon>
    </lineage>
</organism>
<proteinExistence type="predicted"/>
<evidence type="ECO:0000313" key="1">
    <source>
        <dbReference type="EMBL" id="PIC55374.1"/>
    </source>
</evidence>
<evidence type="ECO:0008006" key="3">
    <source>
        <dbReference type="Google" id="ProtNLM"/>
    </source>
</evidence>
<reference evidence="2" key="1">
    <citation type="submission" date="2017-10" db="EMBL/GenBank/DDBJ databases">
        <title>Rapid genome shrinkage in a self-fertile nematode reveals novel sperm competition proteins.</title>
        <authorList>
            <person name="Yin D."/>
            <person name="Schwarz E.M."/>
            <person name="Thomas C.G."/>
            <person name="Felde R.L."/>
            <person name="Korf I.F."/>
            <person name="Cutter A.D."/>
            <person name="Schartner C.M."/>
            <person name="Ralston E.J."/>
            <person name="Meyer B.J."/>
            <person name="Haag E.S."/>
        </authorList>
    </citation>
    <scope>NUCLEOTIDE SEQUENCE [LARGE SCALE GENOMIC DNA]</scope>
    <source>
        <strain evidence="2">JU1422</strain>
    </source>
</reference>
<gene>
    <name evidence="1" type="primary">Cnig_chr_I.g673</name>
    <name evidence="1" type="ORF">B9Z55_000673</name>
</gene>
<dbReference type="Proteomes" id="UP000230233">
    <property type="component" value="Chromosome I"/>
</dbReference>
<protein>
    <recommendedName>
        <fullName evidence="3">F-box associated domain-containing protein</fullName>
    </recommendedName>
</protein>
<dbReference type="AlphaFoldDB" id="A0A2G5VUA1"/>
<name>A0A2G5VUA1_9PELO</name>
<sequence>MIEFCNLYYSCSVPVASYQECDKESVFQSIHNHFLDIFGNSIEYNWKEPDWWRPEECFTPFVPNLKNVSFFIGMYLDGYLADVRNFEKFFSSSPVAKIILLRVLKKMEPLNPESKVYQAEGVNVHTPRIMGPDFLRHFQGKQIGLYCRIHEKSSFIDLVNRWKSGKAFQNLEGVYVQMIDDIPPGILNEVGVKFIDANRQPPTHSVRQRLGWCNKNGTTHPITSHAYVVRETDNRVASVMVSIITFLFGVWDKTEEEFLKMVE</sequence>
<accession>A0A2G5VUA1</accession>
<evidence type="ECO:0000313" key="2">
    <source>
        <dbReference type="Proteomes" id="UP000230233"/>
    </source>
</evidence>
<comment type="caution">
    <text evidence="1">The sequence shown here is derived from an EMBL/GenBank/DDBJ whole genome shotgun (WGS) entry which is preliminary data.</text>
</comment>